<keyword evidence="2" id="KW-1185">Reference proteome</keyword>
<evidence type="ECO:0000313" key="2">
    <source>
        <dbReference type="Proteomes" id="UP000581135"/>
    </source>
</evidence>
<proteinExistence type="predicted"/>
<evidence type="ECO:0000313" key="1">
    <source>
        <dbReference type="EMBL" id="MBB3066222.1"/>
    </source>
</evidence>
<accession>A0A839SUR7</accession>
<sequence>MQKNAGREAELLVWTDVDPAHEDDFNRWYDREHMAERVAIEGFRWARRYRATSDSARRYLALYRAAGVETFTSASYKKAFEQQTDWSYRNFERMRNTKRRVSTLALEAGVGSGGAVALITLTAGEIDNAEVEPVLAEVVMLDGVFSARAMEPDSGLSTPLPSEDLATRKLEALILIEASSSATATAALSNALETLGLPAERGMTFSLLWDLHADDLTAYTAKTTSA</sequence>
<reference evidence="1 2" key="1">
    <citation type="submission" date="2020-08" db="EMBL/GenBank/DDBJ databases">
        <title>Genomic Encyclopedia of Type Strains, Phase III (KMG-III): the genomes of soil and plant-associated and newly described type strains.</title>
        <authorList>
            <person name="Whitman W."/>
        </authorList>
    </citation>
    <scope>NUCLEOTIDE SEQUENCE [LARGE SCALE GENOMIC DNA]</scope>
    <source>
        <strain evidence="1 2">CECT 8803</strain>
    </source>
</reference>
<dbReference type="EMBL" id="JACHXA010000007">
    <property type="protein sequence ID" value="MBB3066222.1"/>
    <property type="molecule type" value="Genomic_DNA"/>
</dbReference>
<comment type="caution">
    <text evidence="1">The sequence shown here is derived from an EMBL/GenBank/DDBJ whole genome shotgun (WGS) entry which is preliminary data.</text>
</comment>
<dbReference type="Proteomes" id="UP000581135">
    <property type="component" value="Unassembled WGS sequence"/>
</dbReference>
<dbReference type="AlphaFoldDB" id="A0A839SUR7"/>
<organism evidence="1 2">
    <name type="scientific">Limibacillus halophilus</name>
    <dbReference type="NCBI Taxonomy" id="1579333"/>
    <lineage>
        <taxon>Bacteria</taxon>
        <taxon>Pseudomonadati</taxon>
        <taxon>Pseudomonadota</taxon>
        <taxon>Alphaproteobacteria</taxon>
        <taxon>Rhodospirillales</taxon>
        <taxon>Rhodovibrionaceae</taxon>
        <taxon>Limibacillus</taxon>
    </lineage>
</organism>
<protein>
    <submittedName>
        <fullName evidence="1">Uncharacterized protein</fullName>
    </submittedName>
</protein>
<name>A0A839SUR7_9PROT</name>
<gene>
    <name evidence="1" type="ORF">FHR98_002527</name>
</gene>
<dbReference type="RefSeq" id="WP_183417040.1">
    <property type="nucleotide sequence ID" value="NZ_JACHXA010000007.1"/>
</dbReference>